<protein>
    <submittedName>
        <fullName evidence="2">Uncharacterized protein</fullName>
    </submittedName>
</protein>
<dbReference type="AlphaFoldDB" id="A0A7Z2VUV2"/>
<feature type="region of interest" description="Disordered" evidence="1">
    <location>
        <begin position="1"/>
        <end position="36"/>
    </location>
</feature>
<accession>A0A7Z2VUV2</accession>
<organism evidence="2 3">
    <name type="scientific">Massilia forsythiae</name>
    <dbReference type="NCBI Taxonomy" id="2728020"/>
    <lineage>
        <taxon>Bacteria</taxon>
        <taxon>Pseudomonadati</taxon>
        <taxon>Pseudomonadota</taxon>
        <taxon>Betaproteobacteria</taxon>
        <taxon>Burkholderiales</taxon>
        <taxon>Oxalobacteraceae</taxon>
        <taxon>Telluria group</taxon>
        <taxon>Massilia</taxon>
    </lineage>
</organism>
<sequence length="206" mass="22402">MANDERDAQQTEHPVPGNDGQAPVAPALSAKGRSRRRFARAGAGATGVLLTLHSQPGMACTYCGISPSAALSAYGQNKTVTQMSHRAQNAVCMGLPPDRWCSTSNWPSGCKPTDLFSSHFPCVRGSAYASVTCRNILEGASCDSTKMAQYMLAAYLNVLSRRVDFLNIENLRSVWSEWVTKGYYAPMAGQRWYANDIVGYLYGTMD</sequence>
<evidence type="ECO:0000313" key="2">
    <source>
        <dbReference type="EMBL" id="QJD99880.1"/>
    </source>
</evidence>
<keyword evidence="3" id="KW-1185">Reference proteome</keyword>
<evidence type="ECO:0000313" key="3">
    <source>
        <dbReference type="Proteomes" id="UP000502415"/>
    </source>
</evidence>
<proteinExistence type="predicted"/>
<reference evidence="2 3" key="1">
    <citation type="submission" date="2020-04" db="EMBL/GenBank/DDBJ databases">
        <title>Genome sequencing of novel species.</title>
        <authorList>
            <person name="Heo J."/>
            <person name="Kim S.-J."/>
            <person name="Kim J.-S."/>
            <person name="Hong S.-B."/>
            <person name="Kwon S.-W."/>
        </authorList>
    </citation>
    <scope>NUCLEOTIDE SEQUENCE [LARGE SCALE GENOMIC DNA]</scope>
    <source>
        <strain evidence="2 3">GN2-R2</strain>
    </source>
</reference>
<evidence type="ECO:0000256" key="1">
    <source>
        <dbReference type="SAM" id="MobiDB-lite"/>
    </source>
</evidence>
<dbReference type="EMBL" id="CP051685">
    <property type="protein sequence ID" value="QJD99880.1"/>
    <property type="molecule type" value="Genomic_DNA"/>
</dbReference>
<dbReference type="KEGG" id="mfy:HH212_07475"/>
<name>A0A7Z2VUV2_9BURK</name>
<dbReference type="RefSeq" id="WP_169434829.1">
    <property type="nucleotide sequence ID" value="NZ_CP051685.1"/>
</dbReference>
<dbReference type="Proteomes" id="UP000502415">
    <property type="component" value="Chromosome"/>
</dbReference>
<feature type="compositionally biased region" description="Basic and acidic residues" evidence="1">
    <location>
        <begin position="1"/>
        <end position="10"/>
    </location>
</feature>
<gene>
    <name evidence="2" type="ORF">HH212_07475</name>
</gene>